<proteinExistence type="predicted"/>
<protein>
    <recommendedName>
        <fullName evidence="3">Secreted protein</fullName>
    </recommendedName>
</protein>
<feature type="chain" id="PRO_5020674079" description="Secreted protein" evidence="1">
    <location>
        <begin position="17"/>
        <end position="185"/>
    </location>
</feature>
<reference evidence="2" key="1">
    <citation type="submission" date="2019-01" db="EMBL/GenBank/DDBJ databases">
        <title>Draft genome sequences of three monokaryotic isolates of the white-rot basidiomycete fungus Dichomitus squalens.</title>
        <authorList>
            <consortium name="DOE Joint Genome Institute"/>
            <person name="Lopez S.C."/>
            <person name="Andreopoulos B."/>
            <person name="Pangilinan J."/>
            <person name="Lipzen A."/>
            <person name="Riley R."/>
            <person name="Ahrendt S."/>
            <person name="Ng V."/>
            <person name="Barry K."/>
            <person name="Daum C."/>
            <person name="Grigoriev I.V."/>
            <person name="Hilden K.S."/>
            <person name="Makela M.R."/>
            <person name="de Vries R.P."/>
        </authorList>
    </citation>
    <scope>NUCLEOTIDE SEQUENCE [LARGE SCALE GENOMIC DNA]</scope>
    <source>
        <strain evidence="2">OM18370.1</strain>
    </source>
</reference>
<dbReference type="AlphaFoldDB" id="A0A4Q9MBD5"/>
<evidence type="ECO:0000313" key="2">
    <source>
        <dbReference type="EMBL" id="TBU23252.1"/>
    </source>
</evidence>
<name>A0A4Q9MBD5_9APHY</name>
<evidence type="ECO:0008006" key="3">
    <source>
        <dbReference type="Google" id="ProtNLM"/>
    </source>
</evidence>
<dbReference type="Proteomes" id="UP000292957">
    <property type="component" value="Unassembled WGS sequence"/>
</dbReference>
<gene>
    <name evidence="2" type="ORF">BD311DRAFT_91619</name>
</gene>
<accession>A0A4Q9MBD5</accession>
<feature type="signal peptide" evidence="1">
    <location>
        <begin position="1"/>
        <end position="16"/>
    </location>
</feature>
<keyword evidence="1" id="KW-0732">Signal</keyword>
<organism evidence="2">
    <name type="scientific">Dichomitus squalens</name>
    <dbReference type="NCBI Taxonomy" id="114155"/>
    <lineage>
        <taxon>Eukaryota</taxon>
        <taxon>Fungi</taxon>
        <taxon>Dikarya</taxon>
        <taxon>Basidiomycota</taxon>
        <taxon>Agaricomycotina</taxon>
        <taxon>Agaricomycetes</taxon>
        <taxon>Polyporales</taxon>
        <taxon>Polyporaceae</taxon>
        <taxon>Dichomitus</taxon>
    </lineage>
</organism>
<dbReference type="EMBL" id="ML143510">
    <property type="protein sequence ID" value="TBU23252.1"/>
    <property type="molecule type" value="Genomic_DNA"/>
</dbReference>
<sequence>MTIAFCLSLLGPLTVAHPPRRRSVVIHKSSLSRHYCACPRCTIAYVREILPHTKDELCTACLHPDPCNFWFIQQWLARPSVVKKSMEADARQAVVALCSCHARAEVKAKPTPVRRLSRHTSRSRATQVFISLLDQLFGRTECSSTYTSYSSSWKVFRAVHQVVHVLMNTREHAVLVMLLYNACHE</sequence>
<evidence type="ECO:0000256" key="1">
    <source>
        <dbReference type="SAM" id="SignalP"/>
    </source>
</evidence>